<dbReference type="EMBL" id="FNNU01000005">
    <property type="protein sequence ID" value="SDX62314.1"/>
    <property type="molecule type" value="Genomic_DNA"/>
</dbReference>
<feature type="transmembrane region" description="Helical" evidence="17">
    <location>
        <begin position="79"/>
        <end position="101"/>
    </location>
</feature>
<evidence type="ECO:0000256" key="11">
    <source>
        <dbReference type="ARBA" id="ARBA00023136"/>
    </source>
</evidence>
<proteinExistence type="inferred from homology"/>
<sequence>MSESLHTEHAASHGSVKSYMIGFLLSVVLTVIPFWLVMAHVLPKGLTLVTIFLFAIVQVLVHLKYFLHLDFSTDGRWNTLSFIFTMLVIVMLVGLSIWIIFSANALMM</sequence>
<dbReference type="GO" id="GO:0009486">
    <property type="term" value="F:cytochrome bo3 ubiquinol oxidase activity"/>
    <property type="evidence" value="ECO:0007669"/>
    <property type="project" value="InterPro"/>
</dbReference>
<dbReference type="InterPro" id="IPR005171">
    <property type="entry name" value="Cyt_c_oxidase_su4_prok"/>
</dbReference>
<keyword evidence="9 17" id="KW-1133">Transmembrane helix</keyword>
<evidence type="ECO:0000256" key="12">
    <source>
        <dbReference type="ARBA" id="ARBA00025694"/>
    </source>
</evidence>
<evidence type="ECO:0000256" key="4">
    <source>
        <dbReference type="ARBA" id="ARBA00014689"/>
    </source>
</evidence>
<dbReference type="STRING" id="1007099.SAMN05216287_3316"/>
<dbReference type="GO" id="GO:0019646">
    <property type="term" value="P:aerobic electron transport chain"/>
    <property type="evidence" value="ECO:0007669"/>
    <property type="project" value="TreeGrafter"/>
</dbReference>
<dbReference type="GO" id="GO:0009319">
    <property type="term" value="C:cytochrome o ubiquinol oxidase complex"/>
    <property type="evidence" value="ECO:0007669"/>
    <property type="project" value="TreeGrafter"/>
</dbReference>
<keyword evidence="5" id="KW-0813">Transport</keyword>
<organism evidence="18 19">
    <name type="scientific">Pseudomonas kuykendallii</name>
    <dbReference type="NCBI Taxonomy" id="1007099"/>
    <lineage>
        <taxon>Bacteria</taxon>
        <taxon>Pseudomonadati</taxon>
        <taxon>Pseudomonadota</taxon>
        <taxon>Gammaproteobacteria</taxon>
        <taxon>Pseudomonadales</taxon>
        <taxon>Pseudomonadaceae</taxon>
        <taxon>Pseudomonas</taxon>
    </lineage>
</organism>
<comment type="subcellular location">
    <subcellularLocation>
        <location evidence="1">Cell membrane</location>
        <topology evidence="1">Multi-pass membrane protein</topology>
    </subcellularLocation>
</comment>
<keyword evidence="6" id="KW-1003">Cell membrane</keyword>
<evidence type="ECO:0000256" key="8">
    <source>
        <dbReference type="ARBA" id="ARBA00022982"/>
    </source>
</evidence>
<evidence type="ECO:0000256" key="10">
    <source>
        <dbReference type="ARBA" id="ARBA00023002"/>
    </source>
</evidence>
<evidence type="ECO:0000256" key="2">
    <source>
        <dbReference type="ARBA" id="ARBA00008079"/>
    </source>
</evidence>
<feature type="transmembrane region" description="Helical" evidence="17">
    <location>
        <begin position="46"/>
        <end position="67"/>
    </location>
</feature>
<comment type="subunit">
    <text evidence="3">Heterooctamer of two A chains, two B chains, two C chains and two D chains.</text>
</comment>
<dbReference type="Pfam" id="PF03626">
    <property type="entry name" value="COX4_pro"/>
    <property type="match status" value="1"/>
</dbReference>
<evidence type="ECO:0000256" key="16">
    <source>
        <dbReference type="ARBA" id="ARBA00032185"/>
    </source>
</evidence>
<dbReference type="InterPro" id="IPR050968">
    <property type="entry name" value="Cytochrome_c_oxidase_bac_sub4"/>
</dbReference>
<dbReference type="InterPro" id="IPR014210">
    <property type="entry name" value="Cyt_o_ubiqinol_oxidase_su4"/>
</dbReference>
<evidence type="ECO:0000313" key="18">
    <source>
        <dbReference type="EMBL" id="SDX62314.1"/>
    </source>
</evidence>
<evidence type="ECO:0000256" key="9">
    <source>
        <dbReference type="ARBA" id="ARBA00022989"/>
    </source>
</evidence>
<evidence type="ECO:0000256" key="5">
    <source>
        <dbReference type="ARBA" id="ARBA00022448"/>
    </source>
</evidence>
<evidence type="ECO:0000256" key="3">
    <source>
        <dbReference type="ARBA" id="ARBA00011700"/>
    </source>
</evidence>
<dbReference type="GO" id="GO:0015078">
    <property type="term" value="F:proton transmembrane transporter activity"/>
    <property type="evidence" value="ECO:0007669"/>
    <property type="project" value="TreeGrafter"/>
</dbReference>
<keyword evidence="19" id="KW-1185">Reference proteome</keyword>
<evidence type="ECO:0000256" key="14">
    <source>
        <dbReference type="ARBA" id="ARBA00030211"/>
    </source>
</evidence>
<evidence type="ECO:0000313" key="19">
    <source>
        <dbReference type="Proteomes" id="UP000243778"/>
    </source>
</evidence>
<feature type="transmembrane region" description="Helical" evidence="17">
    <location>
        <begin position="20"/>
        <end position="39"/>
    </location>
</feature>
<dbReference type="PANTHER" id="PTHR36835:SF1">
    <property type="entry name" value="CYTOCHROME BO(3) UBIQUINOL OXIDASE SUBUNIT 4"/>
    <property type="match status" value="1"/>
</dbReference>
<evidence type="ECO:0000256" key="7">
    <source>
        <dbReference type="ARBA" id="ARBA00022692"/>
    </source>
</evidence>
<dbReference type="NCBIfam" id="TIGR02847">
    <property type="entry name" value="CyoD"/>
    <property type="match status" value="1"/>
</dbReference>
<comment type="similarity">
    <text evidence="2">Belongs to the cytochrome c oxidase bacterial subunit 4 family.</text>
</comment>
<keyword evidence="10" id="KW-0560">Oxidoreductase</keyword>
<reference evidence="19" key="1">
    <citation type="submission" date="2016-10" db="EMBL/GenBank/DDBJ databases">
        <authorList>
            <person name="Varghese N."/>
            <person name="Submissions S."/>
        </authorList>
    </citation>
    <scope>NUCLEOTIDE SEQUENCE [LARGE SCALE GENOMIC DNA]</scope>
    <source>
        <strain evidence="19">NRRL B-59562</strain>
    </source>
</reference>
<evidence type="ECO:0000256" key="15">
    <source>
        <dbReference type="ARBA" id="ARBA00031887"/>
    </source>
</evidence>
<keyword evidence="11 17" id="KW-0472">Membrane</keyword>
<evidence type="ECO:0000256" key="17">
    <source>
        <dbReference type="SAM" id="Phobius"/>
    </source>
</evidence>
<name>A0A1H3D9A3_9PSED</name>
<accession>A0A1H3D9A3</accession>
<dbReference type="GO" id="GO:0015990">
    <property type="term" value="P:electron transport coupled proton transport"/>
    <property type="evidence" value="ECO:0007669"/>
    <property type="project" value="InterPro"/>
</dbReference>
<comment type="function">
    <text evidence="12">Cytochrome bo(3) ubiquinol terminal oxidase is the component of the aerobic respiratory chain of E.coli that predominates when cells are grown at high aeration. Has proton pump activity across the membrane in addition to electron transfer, pumping 2 protons/electron.</text>
</comment>
<dbReference type="AlphaFoldDB" id="A0A1H3D9A3"/>
<dbReference type="RefSeq" id="WP_090230574.1">
    <property type="nucleotide sequence ID" value="NZ_FNNU01000005.1"/>
</dbReference>
<dbReference type="Proteomes" id="UP000243778">
    <property type="component" value="Unassembled WGS sequence"/>
</dbReference>
<dbReference type="GO" id="GO:0005886">
    <property type="term" value="C:plasma membrane"/>
    <property type="evidence" value="ECO:0007669"/>
    <property type="project" value="UniProtKB-SubCell"/>
</dbReference>
<evidence type="ECO:0000256" key="1">
    <source>
        <dbReference type="ARBA" id="ARBA00004651"/>
    </source>
</evidence>
<evidence type="ECO:0000256" key="13">
    <source>
        <dbReference type="ARBA" id="ARBA00030071"/>
    </source>
</evidence>
<keyword evidence="8" id="KW-0249">Electron transport</keyword>
<keyword evidence="7 17" id="KW-0812">Transmembrane</keyword>
<evidence type="ECO:0000256" key="6">
    <source>
        <dbReference type="ARBA" id="ARBA00022475"/>
    </source>
</evidence>
<dbReference type="OrthoDB" id="2375888at2"/>
<dbReference type="PANTHER" id="PTHR36835">
    <property type="entry name" value="CYTOCHROME BO(3) UBIQUINOL OXIDASE SUBUNIT 4"/>
    <property type="match status" value="1"/>
</dbReference>
<gene>
    <name evidence="18" type="ORF">SAMN05216287_3316</name>
</gene>
<protein>
    <recommendedName>
        <fullName evidence="4">Cytochrome bo(3) ubiquinol oxidase subunit 4</fullName>
    </recommendedName>
    <alternativeName>
        <fullName evidence="16">Cytochrome o ubiquinol oxidase subunit 4</fullName>
    </alternativeName>
    <alternativeName>
        <fullName evidence="13">Oxidase bo(3) subunit 4</fullName>
    </alternativeName>
    <alternativeName>
        <fullName evidence="14">Ubiquinol oxidase polypeptide IV</fullName>
    </alternativeName>
    <alternativeName>
        <fullName evidence="15">Ubiquinol oxidase subunit 4</fullName>
    </alternativeName>
</protein>